<organism evidence="2 3">
    <name type="scientific">Nonomuraea insulae</name>
    <dbReference type="NCBI Taxonomy" id="1616787"/>
    <lineage>
        <taxon>Bacteria</taxon>
        <taxon>Bacillati</taxon>
        <taxon>Actinomycetota</taxon>
        <taxon>Actinomycetes</taxon>
        <taxon>Streptosporangiales</taxon>
        <taxon>Streptosporangiaceae</taxon>
        <taxon>Nonomuraea</taxon>
    </lineage>
</organism>
<dbReference type="RefSeq" id="WP_379515617.1">
    <property type="nucleotide sequence ID" value="NZ_JBHSPA010000023.1"/>
</dbReference>
<dbReference type="EMBL" id="JBHSPA010000023">
    <property type="protein sequence ID" value="MFC5826111.1"/>
    <property type="molecule type" value="Genomic_DNA"/>
</dbReference>
<sequence length="31" mass="3297">MGFGCTQEAASAGEDITERGGWRAWPTAARL</sequence>
<gene>
    <name evidence="2" type="ORF">ACFPZ3_19770</name>
</gene>
<protein>
    <submittedName>
        <fullName evidence="2">Uncharacterized protein</fullName>
    </submittedName>
</protein>
<proteinExistence type="predicted"/>
<accession>A0ABW1CK51</accession>
<reference evidence="3" key="1">
    <citation type="journal article" date="2019" name="Int. J. Syst. Evol. Microbiol.">
        <title>The Global Catalogue of Microorganisms (GCM) 10K type strain sequencing project: providing services to taxonomists for standard genome sequencing and annotation.</title>
        <authorList>
            <consortium name="The Broad Institute Genomics Platform"/>
            <consortium name="The Broad Institute Genome Sequencing Center for Infectious Disease"/>
            <person name="Wu L."/>
            <person name="Ma J."/>
        </authorList>
    </citation>
    <scope>NUCLEOTIDE SEQUENCE [LARGE SCALE GENOMIC DNA]</scope>
    <source>
        <strain evidence="3">CCUG 53903</strain>
    </source>
</reference>
<comment type="caution">
    <text evidence="2">The sequence shown here is derived from an EMBL/GenBank/DDBJ whole genome shotgun (WGS) entry which is preliminary data.</text>
</comment>
<evidence type="ECO:0000256" key="1">
    <source>
        <dbReference type="SAM" id="MobiDB-lite"/>
    </source>
</evidence>
<feature type="region of interest" description="Disordered" evidence="1">
    <location>
        <begin position="1"/>
        <end position="31"/>
    </location>
</feature>
<name>A0ABW1CK51_9ACTN</name>
<dbReference type="Proteomes" id="UP001596058">
    <property type="component" value="Unassembled WGS sequence"/>
</dbReference>
<evidence type="ECO:0000313" key="2">
    <source>
        <dbReference type="EMBL" id="MFC5826111.1"/>
    </source>
</evidence>
<evidence type="ECO:0000313" key="3">
    <source>
        <dbReference type="Proteomes" id="UP001596058"/>
    </source>
</evidence>
<keyword evidence="3" id="KW-1185">Reference proteome</keyword>